<dbReference type="OrthoDB" id="2601662at2"/>
<evidence type="ECO:0000313" key="4">
    <source>
        <dbReference type="Proteomes" id="UP000190188"/>
    </source>
</evidence>
<gene>
    <name evidence="3" type="ORF">BVG16_04580</name>
</gene>
<feature type="transmembrane region" description="Helical" evidence="2">
    <location>
        <begin position="20"/>
        <end position="41"/>
    </location>
</feature>
<name>A0A1T2XJN7_9BACL</name>
<accession>A0A1T2XJN7</accession>
<proteinExistence type="predicted"/>
<evidence type="ECO:0000256" key="2">
    <source>
        <dbReference type="SAM" id="Phobius"/>
    </source>
</evidence>
<keyword evidence="2" id="KW-0812">Transmembrane</keyword>
<dbReference type="RefSeq" id="WP_078497378.1">
    <property type="nucleotide sequence ID" value="NZ_MSZX01000002.1"/>
</dbReference>
<comment type="caution">
    <text evidence="3">The sequence shown here is derived from an EMBL/GenBank/DDBJ whole genome shotgun (WGS) entry which is preliminary data.</text>
</comment>
<dbReference type="EMBL" id="MSZX01000002">
    <property type="protein sequence ID" value="OPA80032.1"/>
    <property type="molecule type" value="Genomic_DNA"/>
</dbReference>
<sequence length="278" mass="31074">MMGKQRIRKKRRRRIQKQNIPIAILSSITIILIFVWGGLYWKESTKTALIDPTGEYGYNWEEMEELPQIGSKDTTITPVASGQAGVQQVPEGAKQPEAAKQEIKTEQPEAPTKQVKDNEQLEAAKLTKGPVTKSNEQSKAKSDTSKQSGTSDSIDTNSKTSSQSEIIASKESKYEQELVKLKAKSMKDMNVILEGAETSIQQLDKTNPIEVQAWQDKITNEISNAESTCERNYLALIQSAEKDSVSASKIDEWTLTYNALYVKLQDESRAKLQNLMGE</sequence>
<protein>
    <submittedName>
        <fullName evidence="3">Uncharacterized protein</fullName>
    </submittedName>
</protein>
<keyword evidence="2" id="KW-1133">Transmembrane helix</keyword>
<keyword evidence="2" id="KW-0472">Membrane</keyword>
<organism evidence="3 4">
    <name type="scientific">Paenibacillus selenitireducens</name>
    <dbReference type="NCBI Taxonomy" id="1324314"/>
    <lineage>
        <taxon>Bacteria</taxon>
        <taxon>Bacillati</taxon>
        <taxon>Bacillota</taxon>
        <taxon>Bacilli</taxon>
        <taxon>Bacillales</taxon>
        <taxon>Paenibacillaceae</taxon>
        <taxon>Paenibacillus</taxon>
    </lineage>
</organism>
<feature type="compositionally biased region" description="Polar residues" evidence="1">
    <location>
        <begin position="145"/>
        <end position="166"/>
    </location>
</feature>
<dbReference type="Proteomes" id="UP000190188">
    <property type="component" value="Unassembled WGS sequence"/>
</dbReference>
<dbReference type="STRING" id="1324314.BVG16_04580"/>
<dbReference type="AlphaFoldDB" id="A0A1T2XJN7"/>
<evidence type="ECO:0000313" key="3">
    <source>
        <dbReference type="EMBL" id="OPA80032.1"/>
    </source>
</evidence>
<keyword evidence="4" id="KW-1185">Reference proteome</keyword>
<feature type="compositionally biased region" description="Basic and acidic residues" evidence="1">
    <location>
        <begin position="97"/>
        <end position="107"/>
    </location>
</feature>
<evidence type="ECO:0000256" key="1">
    <source>
        <dbReference type="SAM" id="MobiDB-lite"/>
    </source>
</evidence>
<reference evidence="3 4" key="1">
    <citation type="submission" date="2017-01" db="EMBL/GenBank/DDBJ databases">
        <title>Genome analysis of Paenibacillus selenitrireducens ES3-24.</title>
        <authorList>
            <person name="Xu D."/>
            <person name="Yao R."/>
            <person name="Zheng S."/>
        </authorList>
    </citation>
    <scope>NUCLEOTIDE SEQUENCE [LARGE SCALE GENOMIC DNA]</scope>
    <source>
        <strain evidence="3 4">ES3-24</strain>
    </source>
</reference>
<feature type="region of interest" description="Disordered" evidence="1">
    <location>
        <begin position="81"/>
        <end position="168"/>
    </location>
</feature>